<accession>A0A1S1YX41</accession>
<dbReference type="Gene3D" id="1.20.970.10">
    <property type="entry name" value="Transferase, Pyrimidine Nucleoside Phosphorylase, Chain C"/>
    <property type="match status" value="1"/>
</dbReference>
<dbReference type="OrthoDB" id="9763887at2"/>
<dbReference type="SUPFAM" id="SSF47648">
    <property type="entry name" value="Nucleoside phosphorylase/phosphoribosyltransferase N-terminal domain"/>
    <property type="match status" value="1"/>
</dbReference>
<evidence type="ECO:0000256" key="3">
    <source>
        <dbReference type="ARBA" id="ARBA00011892"/>
    </source>
</evidence>
<evidence type="ECO:0000256" key="6">
    <source>
        <dbReference type="ARBA" id="ARBA00048550"/>
    </source>
</evidence>
<evidence type="ECO:0000259" key="7">
    <source>
        <dbReference type="SMART" id="SM00941"/>
    </source>
</evidence>
<evidence type="ECO:0000256" key="1">
    <source>
        <dbReference type="ARBA" id="ARBA00006915"/>
    </source>
</evidence>
<dbReference type="STRING" id="915059.NH26_04110"/>
<dbReference type="InterPro" id="IPR000053">
    <property type="entry name" value="Thymidine/pyrmidine_PPase"/>
</dbReference>
<dbReference type="InterPro" id="IPR036566">
    <property type="entry name" value="PYNP-like_C_sf"/>
</dbReference>
<evidence type="ECO:0000256" key="4">
    <source>
        <dbReference type="ARBA" id="ARBA00022676"/>
    </source>
</evidence>
<keyword evidence="5" id="KW-0808">Transferase</keyword>
<dbReference type="PANTHER" id="PTHR10515">
    <property type="entry name" value="THYMIDINE PHOSPHORYLASE"/>
    <property type="match status" value="1"/>
</dbReference>
<dbReference type="EMBL" id="JRYR02000001">
    <property type="protein sequence ID" value="OHX65589.1"/>
    <property type="molecule type" value="Genomic_DNA"/>
</dbReference>
<dbReference type="SMART" id="SM00941">
    <property type="entry name" value="PYNP_C"/>
    <property type="match status" value="1"/>
</dbReference>
<dbReference type="InterPro" id="IPR036320">
    <property type="entry name" value="Glycosyl_Trfase_fam3_N_dom_sf"/>
</dbReference>
<dbReference type="Proteomes" id="UP000179797">
    <property type="component" value="Unassembled WGS sequence"/>
</dbReference>
<dbReference type="EC" id="2.4.2.4" evidence="3"/>
<dbReference type="SUPFAM" id="SSF54680">
    <property type="entry name" value="Pyrimidine nucleoside phosphorylase C-terminal domain"/>
    <property type="match status" value="1"/>
</dbReference>
<evidence type="ECO:0000256" key="5">
    <source>
        <dbReference type="ARBA" id="ARBA00022679"/>
    </source>
</evidence>
<dbReference type="Pfam" id="PF07831">
    <property type="entry name" value="PYNP_C"/>
    <property type="match status" value="1"/>
</dbReference>
<dbReference type="Gene3D" id="3.40.1030.10">
    <property type="entry name" value="Nucleoside phosphorylase/phosphoribosyltransferase catalytic domain"/>
    <property type="match status" value="1"/>
</dbReference>
<dbReference type="AlphaFoldDB" id="A0A1S1YX41"/>
<dbReference type="NCBIfam" id="TIGR02644">
    <property type="entry name" value="Y_phosphoryl"/>
    <property type="match status" value="1"/>
</dbReference>
<dbReference type="SUPFAM" id="SSF52418">
    <property type="entry name" value="Nucleoside phosphorylase/phosphoribosyltransferase catalytic domain"/>
    <property type="match status" value="1"/>
</dbReference>
<dbReference type="InterPro" id="IPR035902">
    <property type="entry name" value="Nuc_phospho_transferase"/>
</dbReference>
<organism evidence="8 9">
    <name type="scientific">Flammeovirga pacifica</name>
    <dbReference type="NCBI Taxonomy" id="915059"/>
    <lineage>
        <taxon>Bacteria</taxon>
        <taxon>Pseudomonadati</taxon>
        <taxon>Bacteroidota</taxon>
        <taxon>Cytophagia</taxon>
        <taxon>Cytophagales</taxon>
        <taxon>Flammeovirgaceae</taxon>
        <taxon>Flammeovirga</taxon>
    </lineage>
</organism>
<dbReference type="PANTHER" id="PTHR10515:SF0">
    <property type="entry name" value="THYMIDINE PHOSPHORYLASE"/>
    <property type="match status" value="1"/>
</dbReference>
<comment type="similarity">
    <text evidence="1">Belongs to the thymidine/pyrimidine-nucleoside phosphorylase family.</text>
</comment>
<dbReference type="PIRSF" id="PIRSF000478">
    <property type="entry name" value="TP_PyNP"/>
    <property type="match status" value="1"/>
</dbReference>
<keyword evidence="4" id="KW-0328">Glycosyltransferase</keyword>
<dbReference type="InterPro" id="IPR018090">
    <property type="entry name" value="Pyrmidine_PPas_bac/euk"/>
</dbReference>
<dbReference type="InterPro" id="IPR013102">
    <property type="entry name" value="PYNP_C"/>
</dbReference>
<dbReference type="GO" id="GO:0009032">
    <property type="term" value="F:thymidine phosphorylase activity"/>
    <property type="evidence" value="ECO:0007669"/>
    <property type="project" value="UniProtKB-EC"/>
</dbReference>
<name>A0A1S1YX41_FLAPC</name>
<dbReference type="GO" id="GO:0004645">
    <property type="term" value="F:1,4-alpha-oligoglucan phosphorylase activity"/>
    <property type="evidence" value="ECO:0007669"/>
    <property type="project" value="InterPro"/>
</dbReference>
<dbReference type="Pfam" id="PF02885">
    <property type="entry name" value="Glycos_trans_3N"/>
    <property type="match status" value="1"/>
</dbReference>
<comment type="subunit">
    <text evidence="2">Homodimer.</text>
</comment>
<dbReference type="InterPro" id="IPR017459">
    <property type="entry name" value="Glycosyl_Trfase_fam3_N_dom"/>
</dbReference>
<dbReference type="GO" id="GO:0006206">
    <property type="term" value="P:pyrimidine nucleobase metabolic process"/>
    <property type="evidence" value="ECO:0007669"/>
    <property type="project" value="InterPro"/>
</dbReference>
<evidence type="ECO:0000256" key="2">
    <source>
        <dbReference type="ARBA" id="ARBA00011738"/>
    </source>
</evidence>
<keyword evidence="9" id="KW-1185">Reference proteome</keyword>
<comment type="catalytic activity">
    <reaction evidence="6">
        <text>thymidine + phosphate = 2-deoxy-alpha-D-ribose 1-phosphate + thymine</text>
        <dbReference type="Rhea" id="RHEA:16037"/>
        <dbReference type="ChEBI" id="CHEBI:17748"/>
        <dbReference type="ChEBI" id="CHEBI:17821"/>
        <dbReference type="ChEBI" id="CHEBI:43474"/>
        <dbReference type="ChEBI" id="CHEBI:57259"/>
        <dbReference type="EC" id="2.4.2.4"/>
    </reaction>
</comment>
<gene>
    <name evidence="8" type="ORF">NH26_04110</name>
</gene>
<reference evidence="8 9" key="1">
    <citation type="journal article" date="2012" name="Int. J. Syst. Evol. Microbiol.">
        <title>Flammeovirga pacifica sp. nov., isolated from deep-sea sediment.</title>
        <authorList>
            <person name="Xu H."/>
            <person name="Fu Y."/>
            <person name="Yang N."/>
            <person name="Ding Z."/>
            <person name="Lai Q."/>
            <person name="Zeng R."/>
        </authorList>
    </citation>
    <scope>NUCLEOTIDE SEQUENCE [LARGE SCALE GENOMIC DNA]</scope>
    <source>
        <strain evidence="9">DSM 24597 / LMG 26175 / WPAGA1</strain>
    </source>
</reference>
<sequence>MRAVDIIIKKREHLELSSNELKEFLHGYLKGDVTDYQMSAFLMAVFLNGLSDNELKVLTETMRDSGDLIHLEGVERFLIDKHSTGGVGDKTSIALAPLLSTFGIGTAKMSGKGLGHTGGTLDKFDAIPGFKFPASEEEMVKSIDHSGIGIMGQTEDIVPLDKKLYALRDVTGTVDSYPLIASSIMSKKLAVRSDGIILDVKVGDGAFMKTLENAQTLANIMRDIGSMFNRKVHIVLSGMEQPLGNAIGNGLEVYEAVESLKGNGPKDFEELITTITGIALVQKGDVKTIEEGINMAIEKLHSGEAVTALRDFVADCHGDASYIEQPEKFLTAKYKFELKAEESGCISQLKAESVGTAGMLLGAGRETKDDIIDHAVGIVLEKKVGDKVNIGDTLAVLHYNNENDKFKQSLALLQSAYVISNSNIETPKVILDIQ</sequence>
<feature type="domain" description="Pyrimidine nucleoside phosphorylase C-terminal" evidence="7">
    <location>
        <begin position="345"/>
        <end position="420"/>
    </location>
</feature>
<evidence type="ECO:0000313" key="8">
    <source>
        <dbReference type="EMBL" id="OHX65589.1"/>
    </source>
</evidence>
<dbReference type="GO" id="GO:0005829">
    <property type="term" value="C:cytosol"/>
    <property type="evidence" value="ECO:0007669"/>
    <property type="project" value="TreeGrafter"/>
</dbReference>
<dbReference type="InterPro" id="IPR000312">
    <property type="entry name" value="Glycosyl_Trfase_fam3"/>
</dbReference>
<dbReference type="RefSeq" id="WP_044221963.1">
    <property type="nucleotide sequence ID" value="NZ_JRYR02000001.1"/>
</dbReference>
<dbReference type="GO" id="GO:0006213">
    <property type="term" value="P:pyrimidine nucleoside metabolic process"/>
    <property type="evidence" value="ECO:0007669"/>
    <property type="project" value="InterPro"/>
</dbReference>
<dbReference type="NCBIfam" id="NF004490">
    <property type="entry name" value="PRK05820.1"/>
    <property type="match status" value="1"/>
</dbReference>
<comment type="caution">
    <text evidence="8">The sequence shown here is derived from an EMBL/GenBank/DDBJ whole genome shotgun (WGS) entry which is preliminary data.</text>
</comment>
<evidence type="ECO:0000313" key="9">
    <source>
        <dbReference type="Proteomes" id="UP000179797"/>
    </source>
</evidence>
<dbReference type="FunFam" id="3.40.1030.10:FF:000003">
    <property type="entry name" value="Pyrimidine-nucleoside phosphorylase"/>
    <property type="match status" value="1"/>
</dbReference>
<protein>
    <recommendedName>
        <fullName evidence="3">thymidine phosphorylase</fullName>
        <ecNumber evidence="3">2.4.2.4</ecNumber>
    </recommendedName>
</protein>
<dbReference type="Pfam" id="PF00591">
    <property type="entry name" value="Glycos_transf_3"/>
    <property type="match status" value="1"/>
</dbReference>
<dbReference type="Gene3D" id="3.90.1170.30">
    <property type="entry name" value="Pyrimidine nucleoside phosphorylase-like, C-terminal domain"/>
    <property type="match status" value="1"/>
</dbReference>
<proteinExistence type="inferred from homology"/>